<accession>A0AA37VUS7</accession>
<reference evidence="3" key="2">
    <citation type="submission" date="2023-01" db="EMBL/GenBank/DDBJ databases">
        <title>Draft genome sequence of Paraferrimonas sedimenticola strain NBRC 101628.</title>
        <authorList>
            <person name="Sun Q."/>
            <person name="Mori K."/>
        </authorList>
    </citation>
    <scope>NUCLEOTIDE SEQUENCE</scope>
    <source>
        <strain evidence="3">NBRC 101628</strain>
    </source>
</reference>
<dbReference type="AlphaFoldDB" id="A0AA37VUS7"/>
<sequence>MSFQAITLAQYPKAYIDESTFVTQSFESVALKDGEFRVAVSHWSLDPAMRGWVSPDTESYIPPVAIGEVMRSLGVGKVVESNNEQYPLGSMVSGMTGWSEEIVSSGAGLSVVPPGVSPELALSALGMPGMTAYIGYADVLGLTPGQTLVVSGAAGAVGSVVVQMAIADGLNVIGSAGSDEKCAWLKSLGCHGVINYKTDDIGAKLDELAPKGVDGYFENTGGPLQAEVYARINPHARIAVCGLIADYHSPTPTPAPSWINLIKRRARIEGFTITDHMHRVGEIVQGLMPYFQAGQLDFKTHTLKGLESAKLGVNMLYKGENTGKLIVEL</sequence>
<evidence type="ECO:0000313" key="3">
    <source>
        <dbReference type="EMBL" id="GLP95861.1"/>
    </source>
</evidence>
<keyword evidence="1" id="KW-0560">Oxidoreductase</keyword>
<dbReference type="Proteomes" id="UP001161422">
    <property type="component" value="Unassembled WGS sequence"/>
</dbReference>
<keyword evidence="4" id="KW-1185">Reference proteome</keyword>
<comment type="caution">
    <text evidence="3">The sequence shown here is derived from an EMBL/GenBank/DDBJ whole genome shotgun (WGS) entry which is preliminary data.</text>
</comment>
<dbReference type="SUPFAM" id="SSF50129">
    <property type="entry name" value="GroES-like"/>
    <property type="match status" value="1"/>
</dbReference>
<dbReference type="RefSeq" id="WP_095506428.1">
    <property type="nucleotide sequence ID" value="NZ_BSNC01000003.1"/>
</dbReference>
<dbReference type="InterPro" id="IPR045010">
    <property type="entry name" value="MDR_fam"/>
</dbReference>
<dbReference type="Gene3D" id="3.40.50.720">
    <property type="entry name" value="NAD(P)-binding Rossmann-like Domain"/>
    <property type="match status" value="1"/>
</dbReference>
<evidence type="ECO:0000256" key="1">
    <source>
        <dbReference type="ARBA" id="ARBA00023002"/>
    </source>
</evidence>
<dbReference type="InterPro" id="IPR013149">
    <property type="entry name" value="ADH-like_C"/>
</dbReference>
<feature type="domain" description="Enoyl reductase (ER)" evidence="2">
    <location>
        <begin position="14"/>
        <end position="327"/>
    </location>
</feature>
<dbReference type="PANTHER" id="PTHR43205:SF7">
    <property type="entry name" value="PROSTAGLANDIN REDUCTASE 1"/>
    <property type="match status" value="1"/>
</dbReference>
<dbReference type="EMBL" id="BSNC01000003">
    <property type="protein sequence ID" value="GLP95861.1"/>
    <property type="molecule type" value="Genomic_DNA"/>
</dbReference>
<dbReference type="PANTHER" id="PTHR43205">
    <property type="entry name" value="PROSTAGLANDIN REDUCTASE"/>
    <property type="match status" value="1"/>
</dbReference>
<dbReference type="SMART" id="SM00829">
    <property type="entry name" value="PKS_ER"/>
    <property type="match status" value="1"/>
</dbReference>
<dbReference type="Gene3D" id="3.90.180.10">
    <property type="entry name" value="Medium-chain alcohol dehydrogenases, catalytic domain"/>
    <property type="match status" value="1"/>
</dbReference>
<dbReference type="FunFam" id="3.40.50.720:FF:000121">
    <property type="entry name" value="Prostaglandin reductase 2"/>
    <property type="match status" value="1"/>
</dbReference>
<protein>
    <submittedName>
        <fullName evidence="3">NADP-dependent oxidoreductase</fullName>
    </submittedName>
</protein>
<dbReference type="InterPro" id="IPR011032">
    <property type="entry name" value="GroES-like_sf"/>
</dbReference>
<name>A0AA37VUS7_9GAMM</name>
<dbReference type="Pfam" id="PF16884">
    <property type="entry name" value="ADH_N_2"/>
    <property type="match status" value="1"/>
</dbReference>
<evidence type="ECO:0000259" key="2">
    <source>
        <dbReference type="SMART" id="SM00829"/>
    </source>
</evidence>
<dbReference type="InterPro" id="IPR036291">
    <property type="entry name" value="NAD(P)-bd_dom_sf"/>
</dbReference>
<organism evidence="3 4">
    <name type="scientific">Paraferrimonas sedimenticola</name>
    <dbReference type="NCBI Taxonomy" id="375674"/>
    <lineage>
        <taxon>Bacteria</taxon>
        <taxon>Pseudomonadati</taxon>
        <taxon>Pseudomonadota</taxon>
        <taxon>Gammaproteobacteria</taxon>
        <taxon>Alteromonadales</taxon>
        <taxon>Ferrimonadaceae</taxon>
        <taxon>Paraferrimonas</taxon>
    </lineage>
</organism>
<dbReference type="GO" id="GO:0016628">
    <property type="term" value="F:oxidoreductase activity, acting on the CH-CH group of donors, NAD or NADP as acceptor"/>
    <property type="evidence" value="ECO:0007669"/>
    <property type="project" value="InterPro"/>
</dbReference>
<dbReference type="Pfam" id="PF00107">
    <property type="entry name" value="ADH_zinc_N"/>
    <property type="match status" value="1"/>
</dbReference>
<dbReference type="InterPro" id="IPR041694">
    <property type="entry name" value="ADH_N_2"/>
</dbReference>
<dbReference type="SUPFAM" id="SSF51735">
    <property type="entry name" value="NAD(P)-binding Rossmann-fold domains"/>
    <property type="match status" value="1"/>
</dbReference>
<evidence type="ECO:0000313" key="4">
    <source>
        <dbReference type="Proteomes" id="UP001161422"/>
    </source>
</evidence>
<dbReference type="CDD" id="cd05288">
    <property type="entry name" value="PGDH"/>
    <property type="match status" value="1"/>
</dbReference>
<reference evidence="3" key="1">
    <citation type="journal article" date="2014" name="Int. J. Syst. Evol. Microbiol.">
        <title>Complete genome sequence of Corynebacterium casei LMG S-19264T (=DSM 44701T), isolated from a smear-ripened cheese.</title>
        <authorList>
            <consortium name="US DOE Joint Genome Institute (JGI-PGF)"/>
            <person name="Walter F."/>
            <person name="Albersmeier A."/>
            <person name="Kalinowski J."/>
            <person name="Ruckert C."/>
        </authorList>
    </citation>
    <scope>NUCLEOTIDE SEQUENCE</scope>
    <source>
        <strain evidence="3">NBRC 101628</strain>
    </source>
</reference>
<proteinExistence type="predicted"/>
<dbReference type="InterPro" id="IPR020843">
    <property type="entry name" value="ER"/>
</dbReference>
<gene>
    <name evidence="3" type="ORF">GCM10007895_11670</name>
</gene>